<protein>
    <submittedName>
        <fullName evidence="5">Uncharacterized protein</fullName>
    </submittedName>
</protein>
<organism evidence="5 6">
    <name type="scientific">Ficus carica</name>
    <name type="common">Common fig</name>
    <dbReference type="NCBI Taxonomy" id="3494"/>
    <lineage>
        <taxon>Eukaryota</taxon>
        <taxon>Viridiplantae</taxon>
        <taxon>Streptophyta</taxon>
        <taxon>Embryophyta</taxon>
        <taxon>Tracheophyta</taxon>
        <taxon>Spermatophyta</taxon>
        <taxon>Magnoliopsida</taxon>
        <taxon>eudicotyledons</taxon>
        <taxon>Gunneridae</taxon>
        <taxon>Pentapetalae</taxon>
        <taxon>rosids</taxon>
        <taxon>fabids</taxon>
        <taxon>Rosales</taxon>
        <taxon>Moraceae</taxon>
        <taxon>Ficeae</taxon>
        <taxon>Ficus</taxon>
    </lineage>
</organism>
<evidence type="ECO:0000313" key="6">
    <source>
        <dbReference type="Proteomes" id="UP001187192"/>
    </source>
</evidence>
<feature type="domain" description="Disease resistance protein winged helix" evidence="3">
    <location>
        <begin position="1"/>
        <end position="70"/>
    </location>
</feature>
<dbReference type="Pfam" id="PF23559">
    <property type="entry name" value="WHD_DRP"/>
    <property type="match status" value="1"/>
</dbReference>
<keyword evidence="2" id="KW-0611">Plant defense</keyword>
<proteinExistence type="predicted"/>
<sequence>MFPKNHQIPHLKLYGKWVTEGFVKERRSQTVEQVAVEILTELIERNLVQSWEGSNGPKYCQVHDLMHEIILSKATDLGFSEILDEKSSSIKVKTRRLSICSNKRDISEAVKDSGVRSILFHNVGNLTSSVLVAMFEKFKLLKVFDFENADLDYLPEELGNLFHLSYLSLLNTKVKMLPKSTGKLQNLKILDIRNTLVHKLPMEINKLRSLRHLLANSRDETVHDTLVNVHGVTICEGIGNLEDLQTLLTVEASPERVGIIKEFEKLTQLRFLAISKLTADIGRLVCTAIEKMNYLESLALHSIDNDEILDLQLTSPPRLLGNLVVESRIQLLPDWIPKLQCLRSLSLSLSRLTDDPLKCLHRLPNLERLWLYKAYEGKQLHFEESGFRKLKRVSLRELEGLEVVTIGKGALPLLEHLDLGPSQLLKELPSDVQHLKSLTSLKLYDMPKQFVFDLQPEGGQDHWKVKNIPYVCFIYRVEVQRYQVYKLGDSSLLEHLQH</sequence>
<dbReference type="PANTHER" id="PTHR23155:SF1052">
    <property type="entry name" value="DISEASE RESISTANCE PROTEIN RPM1"/>
    <property type="match status" value="1"/>
</dbReference>
<evidence type="ECO:0000256" key="1">
    <source>
        <dbReference type="ARBA" id="ARBA00022737"/>
    </source>
</evidence>
<dbReference type="Gene3D" id="3.80.10.10">
    <property type="entry name" value="Ribonuclease Inhibitor"/>
    <property type="match status" value="1"/>
</dbReference>
<dbReference type="InterPro" id="IPR055414">
    <property type="entry name" value="LRR_R13L4/SHOC2-like"/>
</dbReference>
<name>A0AA88J6L4_FICCA</name>
<dbReference type="InterPro" id="IPR032675">
    <property type="entry name" value="LRR_dom_sf"/>
</dbReference>
<evidence type="ECO:0000313" key="5">
    <source>
        <dbReference type="EMBL" id="GMN63440.1"/>
    </source>
</evidence>
<dbReference type="Proteomes" id="UP001187192">
    <property type="component" value="Unassembled WGS sequence"/>
</dbReference>
<feature type="domain" description="Disease resistance R13L4/SHOC-2-like LRR" evidence="4">
    <location>
        <begin position="131"/>
        <end position="441"/>
    </location>
</feature>
<keyword evidence="1" id="KW-0677">Repeat</keyword>
<evidence type="ECO:0000259" key="4">
    <source>
        <dbReference type="Pfam" id="PF23598"/>
    </source>
</evidence>
<dbReference type="Gene3D" id="1.10.10.10">
    <property type="entry name" value="Winged helix-like DNA-binding domain superfamily/Winged helix DNA-binding domain"/>
    <property type="match status" value="1"/>
</dbReference>
<gene>
    <name evidence="5" type="ORF">TIFTF001_032517</name>
</gene>
<dbReference type="EMBL" id="BTGU01000150">
    <property type="protein sequence ID" value="GMN63440.1"/>
    <property type="molecule type" value="Genomic_DNA"/>
</dbReference>
<keyword evidence="6" id="KW-1185">Reference proteome</keyword>
<dbReference type="SUPFAM" id="SSF52058">
    <property type="entry name" value="L domain-like"/>
    <property type="match status" value="1"/>
</dbReference>
<accession>A0AA88J6L4</accession>
<reference evidence="5" key="1">
    <citation type="submission" date="2023-07" db="EMBL/GenBank/DDBJ databases">
        <title>draft genome sequence of fig (Ficus carica).</title>
        <authorList>
            <person name="Takahashi T."/>
            <person name="Nishimura K."/>
        </authorList>
    </citation>
    <scope>NUCLEOTIDE SEQUENCE</scope>
</reference>
<dbReference type="GO" id="GO:0098542">
    <property type="term" value="P:defense response to other organism"/>
    <property type="evidence" value="ECO:0007669"/>
    <property type="project" value="TreeGrafter"/>
</dbReference>
<evidence type="ECO:0000259" key="3">
    <source>
        <dbReference type="Pfam" id="PF23559"/>
    </source>
</evidence>
<dbReference type="InterPro" id="IPR036388">
    <property type="entry name" value="WH-like_DNA-bd_sf"/>
</dbReference>
<dbReference type="Pfam" id="PF23598">
    <property type="entry name" value="LRR_14"/>
    <property type="match status" value="1"/>
</dbReference>
<dbReference type="InterPro" id="IPR058922">
    <property type="entry name" value="WHD_DRP"/>
</dbReference>
<dbReference type="PANTHER" id="PTHR23155">
    <property type="entry name" value="DISEASE RESISTANCE PROTEIN RP"/>
    <property type="match status" value="1"/>
</dbReference>
<dbReference type="InterPro" id="IPR044974">
    <property type="entry name" value="Disease_R_plants"/>
</dbReference>
<dbReference type="AlphaFoldDB" id="A0AA88J6L4"/>
<comment type="caution">
    <text evidence="5">The sequence shown here is derived from an EMBL/GenBank/DDBJ whole genome shotgun (WGS) entry which is preliminary data.</text>
</comment>
<evidence type="ECO:0000256" key="2">
    <source>
        <dbReference type="ARBA" id="ARBA00022821"/>
    </source>
</evidence>